<protein>
    <submittedName>
        <fullName evidence="2">14124_t:CDS:1</fullName>
    </submittedName>
</protein>
<sequence length="209" mass="24023">MARCKNKKGRNISIITSAMILQDLVFDFVFVIFNGKDVPELFIFSLITLIIPLAMNGAVAFYVILLESSRNDRFNSWFRKYPQVAATFTLFACGDIVILRVLTSQVAGLKIFSATFSERAETIIFIVSTLNLFLEDIPHFIIRLLYQRNIVEYDIIPLIALWTSALILLNTVIGRLYYGVLQRQKRRRYEVAISQDKAERELDNEESIA</sequence>
<dbReference type="AlphaFoldDB" id="A0A9N9B959"/>
<feature type="transmembrane region" description="Helical" evidence="1">
    <location>
        <begin position="12"/>
        <end position="35"/>
    </location>
</feature>
<feature type="transmembrane region" description="Helical" evidence="1">
    <location>
        <begin position="84"/>
        <end position="103"/>
    </location>
</feature>
<evidence type="ECO:0000256" key="1">
    <source>
        <dbReference type="SAM" id="Phobius"/>
    </source>
</evidence>
<dbReference type="OrthoDB" id="2152535at2759"/>
<dbReference type="EMBL" id="CAJVPS010002082">
    <property type="protein sequence ID" value="CAG8559744.1"/>
    <property type="molecule type" value="Genomic_DNA"/>
</dbReference>
<keyword evidence="1" id="KW-0812">Transmembrane</keyword>
<name>A0A9N9B959_9GLOM</name>
<feature type="transmembrane region" description="Helical" evidence="1">
    <location>
        <begin position="41"/>
        <end position="64"/>
    </location>
</feature>
<comment type="caution">
    <text evidence="2">The sequence shown here is derived from an EMBL/GenBank/DDBJ whole genome shotgun (WGS) entry which is preliminary data.</text>
</comment>
<feature type="transmembrane region" description="Helical" evidence="1">
    <location>
        <begin position="155"/>
        <end position="178"/>
    </location>
</feature>
<keyword evidence="1" id="KW-0472">Membrane</keyword>
<gene>
    <name evidence="2" type="ORF">ALEPTO_LOCUS6292</name>
</gene>
<organism evidence="2 3">
    <name type="scientific">Ambispora leptoticha</name>
    <dbReference type="NCBI Taxonomy" id="144679"/>
    <lineage>
        <taxon>Eukaryota</taxon>
        <taxon>Fungi</taxon>
        <taxon>Fungi incertae sedis</taxon>
        <taxon>Mucoromycota</taxon>
        <taxon>Glomeromycotina</taxon>
        <taxon>Glomeromycetes</taxon>
        <taxon>Archaeosporales</taxon>
        <taxon>Ambisporaceae</taxon>
        <taxon>Ambispora</taxon>
    </lineage>
</organism>
<evidence type="ECO:0000313" key="2">
    <source>
        <dbReference type="EMBL" id="CAG8559744.1"/>
    </source>
</evidence>
<proteinExistence type="predicted"/>
<evidence type="ECO:0000313" key="3">
    <source>
        <dbReference type="Proteomes" id="UP000789508"/>
    </source>
</evidence>
<keyword evidence="1" id="KW-1133">Transmembrane helix</keyword>
<accession>A0A9N9B959</accession>
<dbReference type="Proteomes" id="UP000789508">
    <property type="component" value="Unassembled WGS sequence"/>
</dbReference>
<keyword evidence="3" id="KW-1185">Reference proteome</keyword>
<reference evidence="2" key="1">
    <citation type="submission" date="2021-06" db="EMBL/GenBank/DDBJ databases">
        <authorList>
            <person name="Kallberg Y."/>
            <person name="Tangrot J."/>
            <person name="Rosling A."/>
        </authorList>
    </citation>
    <scope>NUCLEOTIDE SEQUENCE</scope>
    <source>
        <strain evidence="2">FL130A</strain>
    </source>
</reference>